<dbReference type="Proteomes" id="UP000578000">
    <property type="component" value="Unassembled WGS sequence"/>
</dbReference>
<name>A0A841QHB5_9PROT</name>
<evidence type="ECO:0000313" key="1">
    <source>
        <dbReference type="EMBL" id="MBB6457910.1"/>
    </source>
</evidence>
<dbReference type="EMBL" id="JACHIE010000012">
    <property type="protein sequence ID" value="MBB6457910.1"/>
    <property type="molecule type" value="Genomic_DNA"/>
</dbReference>
<reference evidence="1 2" key="1">
    <citation type="submission" date="2020-08" db="EMBL/GenBank/DDBJ databases">
        <title>Genomic Encyclopedia of Type Strains, Phase IV (KMG-IV): sequencing the most valuable type-strain genomes for metagenomic binning, comparative biology and taxonomic classification.</title>
        <authorList>
            <person name="Goeker M."/>
        </authorList>
    </citation>
    <scope>NUCLEOTIDE SEQUENCE [LARGE SCALE GENOMIC DNA]</scope>
    <source>
        <strain evidence="1 2">DSM 4491</strain>
    </source>
</reference>
<dbReference type="AlphaFoldDB" id="A0A841QHB5"/>
<proteinExistence type="predicted"/>
<protein>
    <submittedName>
        <fullName evidence="1">Uncharacterized protein</fullName>
    </submittedName>
</protein>
<organism evidence="1 2">
    <name type="scientific">Acetobacter lovaniensis</name>
    <dbReference type="NCBI Taxonomy" id="104100"/>
    <lineage>
        <taxon>Bacteria</taxon>
        <taxon>Pseudomonadati</taxon>
        <taxon>Pseudomonadota</taxon>
        <taxon>Alphaproteobacteria</taxon>
        <taxon>Acetobacterales</taxon>
        <taxon>Acetobacteraceae</taxon>
        <taxon>Acetobacter</taxon>
    </lineage>
</organism>
<gene>
    <name evidence="1" type="ORF">HNR55_002514</name>
</gene>
<accession>A0A841QHB5</accession>
<dbReference type="RefSeq" id="WP_166115795.1">
    <property type="nucleotide sequence ID" value="NZ_BAABDB010000042.1"/>
</dbReference>
<keyword evidence="2" id="KW-1185">Reference proteome</keyword>
<comment type="caution">
    <text evidence="1">The sequence shown here is derived from an EMBL/GenBank/DDBJ whole genome shotgun (WGS) entry which is preliminary data.</text>
</comment>
<evidence type="ECO:0000313" key="2">
    <source>
        <dbReference type="Proteomes" id="UP000578000"/>
    </source>
</evidence>
<sequence length="91" mass="10366">MPSNTDLDLPIDCIGSLSEGFPFHPFDNMADVPRKVPDFALDYMRPNACICYQLDEKAIWAVVGWRFHTRAELDACLADHPDLPILKFSRN</sequence>